<dbReference type="EMBL" id="BAAANL010000001">
    <property type="protein sequence ID" value="GAA1848802.1"/>
    <property type="molecule type" value="Genomic_DNA"/>
</dbReference>
<evidence type="ECO:0000256" key="5">
    <source>
        <dbReference type="ARBA" id="ARBA00022989"/>
    </source>
</evidence>
<dbReference type="CDD" id="cd06261">
    <property type="entry name" value="TM_PBP2"/>
    <property type="match status" value="1"/>
</dbReference>
<feature type="transmembrane region" description="Helical" evidence="7">
    <location>
        <begin position="110"/>
        <end position="130"/>
    </location>
</feature>
<feature type="transmembrane region" description="Helical" evidence="7">
    <location>
        <begin position="244"/>
        <end position="265"/>
    </location>
</feature>
<name>A0ABP4ZAU3_9MICO</name>
<keyword evidence="10" id="KW-1185">Reference proteome</keyword>
<keyword evidence="4 7" id="KW-0812">Transmembrane</keyword>
<evidence type="ECO:0000313" key="10">
    <source>
        <dbReference type="Proteomes" id="UP001501094"/>
    </source>
</evidence>
<evidence type="ECO:0000256" key="1">
    <source>
        <dbReference type="ARBA" id="ARBA00004651"/>
    </source>
</evidence>
<evidence type="ECO:0000256" key="7">
    <source>
        <dbReference type="RuleBase" id="RU363032"/>
    </source>
</evidence>
<dbReference type="RefSeq" id="WP_344098721.1">
    <property type="nucleotide sequence ID" value="NZ_BAAANL010000001.1"/>
</dbReference>
<keyword evidence="5 7" id="KW-1133">Transmembrane helix</keyword>
<feature type="domain" description="ABC transmembrane type-1" evidence="8">
    <location>
        <begin position="73"/>
        <end position="265"/>
    </location>
</feature>
<feature type="transmembrane region" description="Helical" evidence="7">
    <location>
        <begin position="185"/>
        <end position="210"/>
    </location>
</feature>
<gene>
    <name evidence="9" type="ORF">GCM10009751_01140</name>
</gene>
<protein>
    <submittedName>
        <fullName evidence="9">Carbohydrate ABC transporter permease</fullName>
    </submittedName>
</protein>
<evidence type="ECO:0000256" key="6">
    <source>
        <dbReference type="ARBA" id="ARBA00023136"/>
    </source>
</evidence>
<dbReference type="SUPFAM" id="SSF161098">
    <property type="entry name" value="MetI-like"/>
    <property type="match status" value="1"/>
</dbReference>
<dbReference type="InterPro" id="IPR035906">
    <property type="entry name" value="MetI-like_sf"/>
</dbReference>
<evidence type="ECO:0000256" key="3">
    <source>
        <dbReference type="ARBA" id="ARBA00022475"/>
    </source>
</evidence>
<dbReference type="Gene3D" id="1.10.3720.10">
    <property type="entry name" value="MetI-like"/>
    <property type="match status" value="1"/>
</dbReference>
<organism evidence="9 10">
    <name type="scientific">Myceligenerans crystallogenes</name>
    <dbReference type="NCBI Taxonomy" id="316335"/>
    <lineage>
        <taxon>Bacteria</taxon>
        <taxon>Bacillati</taxon>
        <taxon>Actinomycetota</taxon>
        <taxon>Actinomycetes</taxon>
        <taxon>Micrococcales</taxon>
        <taxon>Promicromonosporaceae</taxon>
        <taxon>Myceligenerans</taxon>
    </lineage>
</organism>
<evidence type="ECO:0000256" key="2">
    <source>
        <dbReference type="ARBA" id="ARBA00022448"/>
    </source>
</evidence>
<feature type="transmembrane region" description="Helical" evidence="7">
    <location>
        <begin position="12"/>
        <end position="32"/>
    </location>
</feature>
<reference evidence="10" key="1">
    <citation type="journal article" date="2019" name="Int. J. Syst. Evol. Microbiol.">
        <title>The Global Catalogue of Microorganisms (GCM) 10K type strain sequencing project: providing services to taxonomists for standard genome sequencing and annotation.</title>
        <authorList>
            <consortium name="The Broad Institute Genomics Platform"/>
            <consortium name="The Broad Institute Genome Sequencing Center for Infectious Disease"/>
            <person name="Wu L."/>
            <person name="Ma J."/>
        </authorList>
    </citation>
    <scope>NUCLEOTIDE SEQUENCE [LARGE SCALE GENOMIC DNA]</scope>
    <source>
        <strain evidence="10">JCM 14326</strain>
    </source>
</reference>
<dbReference type="PANTHER" id="PTHR43744:SF6">
    <property type="entry name" value="ABC TRANSPORTER PERMEASE PROTEIN YESQ-RELATED"/>
    <property type="match status" value="1"/>
</dbReference>
<evidence type="ECO:0000256" key="4">
    <source>
        <dbReference type="ARBA" id="ARBA00022692"/>
    </source>
</evidence>
<accession>A0ABP4ZAU3</accession>
<dbReference type="Proteomes" id="UP001501094">
    <property type="component" value="Unassembled WGS sequence"/>
</dbReference>
<dbReference type="PANTHER" id="PTHR43744">
    <property type="entry name" value="ABC TRANSPORTER PERMEASE PROTEIN MG189-RELATED-RELATED"/>
    <property type="match status" value="1"/>
</dbReference>
<keyword evidence="6 7" id="KW-0472">Membrane</keyword>
<comment type="caution">
    <text evidence="9">The sequence shown here is derived from an EMBL/GenBank/DDBJ whole genome shotgun (WGS) entry which is preliminary data.</text>
</comment>
<proteinExistence type="inferred from homology"/>
<comment type="subcellular location">
    <subcellularLocation>
        <location evidence="1 7">Cell membrane</location>
        <topology evidence="1 7">Multi-pass membrane protein</topology>
    </subcellularLocation>
</comment>
<dbReference type="Pfam" id="PF00528">
    <property type="entry name" value="BPD_transp_1"/>
    <property type="match status" value="1"/>
</dbReference>
<dbReference type="InterPro" id="IPR000515">
    <property type="entry name" value="MetI-like"/>
</dbReference>
<evidence type="ECO:0000313" key="9">
    <source>
        <dbReference type="EMBL" id="GAA1848802.1"/>
    </source>
</evidence>
<comment type="similarity">
    <text evidence="7">Belongs to the binding-protein-dependent transport system permease family.</text>
</comment>
<dbReference type="PROSITE" id="PS50928">
    <property type="entry name" value="ABC_TM1"/>
    <property type="match status" value="1"/>
</dbReference>
<sequence length="280" mass="30815">MKKLRRINSIVFHVAAVLASIVVLYPCAWMVFSAFKPSNDIVGNTDLLPETWTIDNFVTALSGIGGVPFTTFLWNSTIIAVLSVVGTVLSSSVAAYAFARIDFPGRTVMFAIMIATLLLPFHVVMIPQYVMFNSAGLVNTFVPLLAGKFLATEAFFVFLLVQFLRGIPRDLDEAARIDGCGHFGTFARIILPLMRPAIITVSIFTFIWSWNDFLGPLLYLKKPDLYPLPVALNQYVDQTSVSDYGAQIAMAVIALVPVALFFIIFQRYIVDGVATQGLKG</sequence>
<keyword evidence="3" id="KW-1003">Cell membrane</keyword>
<keyword evidence="2 7" id="KW-0813">Transport</keyword>
<feature type="transmembrane region" description="Helical" evidence="7">
    <location>
        <begin position="78"/>
        <end position="98"/>
    </location>
</feature>
<feature type="transmembrane region" description="Helical" evidence="7">
    <location>
        <begin position="142"/>
        <end position="164"/>
    </location>
</feature>
<evidence type="ECO:0000259" key="8">
    <source>
        <dbReference type="PROSITE" id="PS50928"/>
    </source>
</evidence>